<name>A0A328VF83_9CHLR</name>
<evidence type="ECO:0000313" key="8">
    <source>
        <dbReference type="Proteomes" id="UP000248706"/>
    </source>
</evidence>
<dbReference type="Proteomes" id="UP000248706">
    <property type="component" value="Unassembled WGS sequence"/>
</dbReference>
<keyword evidence="6" id="KW-0961">Cell wall biogenesis/degradation</keyword>
<dbReference type="OrthoDB" id="9785911at2"/>
<evidence type="ECO:0000256" key="1">
    <source>
        <dbReference type="ARBA" id="ARBA00009943"/>
    </source>
</evidence>
<keyword evidence="2" id="KW-0808">Transferase</keyword>
<dbReference type="InterPro" id="IPR050644">
    <property type="entry name" value="PG_Glycine_Bridge_Synth"/>
</dbReference>
<organism evidence="7 8">
    <name type="scientific">Thermogemmatispora tikiterensis</name>
    <dbReference type="NCBI Taxonomy" id="1825093"/>
    <lineage>
        <taxon>Bacteria</taxon>
        <taxon>Bacillati</taxon>
        <taxon>Chloroflexota</taxon>
        <taxon>Ktedonobacteria</taxon>
        <taxon>Thermogemmatisporales</taxon>
        <taxon>Thermogemmatisporaceae</taxon>
        <taxon>Thermogemmatispora</taxon>
    </lineage>
</organism>
<dbReference type="RefSeq" id="WP_112429593.1">
    <property type="nucleotide sequence ID" value="NZ_MCIF01000002.1"/>
</dbReference>
<evidence type="ECO:0008006" key="9">
    <source>
        <dbReference type="Google" id="ProtNLM"/>
    </source>
</evidence>
<dbReference type="InterPro" id="IPR016181">
    <property type="entry name" value="Acyl_CoA_acyltransferase"/>
</dbReference>
<proteinExistence type="inferred from homology"/>
<dbReference type="Pfam" id="PF02388">
    <property type="entry name" value="FemAB"/>
    <property type="match status" value="3"/>
</dbReference>
<keyword evidence="3" id="KW-0133">Cell shape</keyword>
<evidence type="ECO:0000256" key="5">
    <source>
        <dbReference type="ARBA" id="ARBA00023315"/>
    </source>
</evidence>
<sequence length="348" mass="40362">MKQGYLLKKIDERRVWDSFLEKHDGHLLQSWGWGELKAEAGWQPLRLALCERSTGRIVAAAQVLCRGAPQMPYWCGHLAYIPRGPVLDWSHEESCNAFWTALHRLLRRRGALALRLEPPLLAGTELGERVAHRLLTSGFRPVRTIQPLRTIIVDLDADEETLLARMKEKWRYNLRLAARRGVRVREAQTLEDVRAWYDLLKITAARDGFGIHHYEYYEHAWLILAPRNQLDLLLAEYEGQLLAGIFVGRMGREALYLYGASSNELRQLMPNYLLQWEAMRRSRAAGAVRYDLWGIPETEDEHEPLAGVYRFKRGWGGEVVRFLGGYEYVYRPLSMNLTRRLLGKRLAL</sequence>
<comment type="similarity">
    <text evidence="1">Belongs to the FemABX family.</text>
</comment>
<dbReference type="PANTHER" id="PTHR36174">
    <property type="entry name" value="LIPID II:GLYCINE GLYCYLTRANSFERASE"/>
    <property type="match status" value="1"/>
</dbReference>
<evidence type="ECO:0000256" key="2">
    <source>
        <dbReference type="ARBA" id="ARBA00022679"/>
    </source>
</evidence>
<dbReference type="Gene3D" id="3.40.630.30">
    <property type="match status" value="2"/>
</dbReference>
<accession>A0A328VF83</accession>
<dbReference type="GO" id="GO:0016755">
    <property type="term" value="F:aminoacyltransferase activity"/>
    <property type="evidence" value="ECO:0007669"/>
    <property type="project" value="InterPro"/>
</dbReference>
<dbReference type="PROSITE" id="PS51191">
    <property type="entry name" value="FEMABX"/>
    <property type="match status" value="1"/>
</dbReference>
<dbReference type="GO" id="GO:0071555">
    <property type="term" value="P:cell wall organization"/>
    <property type="evidence" value="ECO:0007669"/>
    <property type="project" value="UniProtKB-KW"/>
</dbReference>
<evidence type="ECO:0000256" key="6">
    <source>
        <dbReference type="ARBA" id="ARBA00023316"/>
    </source>
</evidence>
<keyword evidence="8" id="KW-1185">Reference proteome</keyword>
<evidence type="ECO:0000313" key="7">
    <source>
        <dbReference type="EMBL" id="RAQ96207.1"/>
    </source>
</evidence>
<dbReference type="AlphaFoldDB" id="A0A328VF83"/>
<reference evidence="7 8" key="1">
    <citation type="submission" date="2016-08" db="EMBL/GenBank/DDBJ databases">
        <title>Analysis of Carbohydrate Active Enzymes in Thermogemmatispora T81 Reveals Carbohydrate Degradation Ability.</title>
        <authorList>
            <person name="Tomazini A."/>
            <person name="Lal S."/>
            <person name="Stott M."/>
            <person name="Henrissat B."/>
            <person name="Polikarpov I."/>
            <person name="Sparling R."/>
            <person name="Levin D.B."/>
        </authorList>
    </citation>
    <scope>NUCLEOTIDE SEQUENCE [LARGE SCALE GENOMIC DNA]</scope>
    <source>
        <strain evidence="7 8">T81</strain>
    </source>
</reference>
<dbReference type="SUPFAM" id="SSF55729">
    <property type="entry name" value="Acyl-CoA N-acyltransferases (Nat)"/>
    <property type="match status" value="2"/>
</dbReference>
<evidence type="ECO:0000256" key="3">
    <source>
        <dbReference type="ARBA" id="ARBA00022960"/>
    </source>
</evidence>
<evidence type="ECO:0000256" key="4">
    <source>
        <dbReference type="ARBA" id="ARBA00022984"/>
    </source>
</evidence>
<keyword evidence="4" id="KW-0573">Peptidoglycan synthesis</keyword>
<dbReference type="InterPro" id="IPR003447">
    <property type="entry name" value="FEMABX"/>
</dbReference>
<dbReference type="PANTHER" id="PTHR36174:SF1">
    <property type="entry name" value="LIPID II:GLYCINE GLYCYLTRANSFERASE"/>
    <property type="match status" value="1"/>
</dbReference>
<protein>
    <recommendedName>
        <fullName evidence="9">Methicillin resistance protein</fullName>
    </recommendedName>
</protein>
<dbReference type="GO" id="GO:0009252">
    <property type="term" value="P:peptidoglycan biosynthetic process"/>
    <property type="evidence" value="ECO:0007669"/>
    <property type="project" value="UniProtKB-KW"/>
</dbReference>
<comment type="caution">
    <text evidence="7">The sequence shown here is derived from an EMBL/GenBank/DDBJ whole genome shotgun (WGS) entry which is preliminary data.</text>
</comment>
<keyword evidence="5" id="KW-0012">Acyltransferase</keyword>
<dbReference type="GO" id="GO:0008360">
    <property type="term" value="P:regulation of cell shape"/>
    <property type="evidence" value="ECO:0007669"/>
    <property type="project" value="UniProtKB-KW"/>
</dbReference>
<gene>
    <name evidence="7" type="ORF">A4R35_11745</name>
</gene>
<dbReference type="EMBL" id="MCIF01000002">
    <property type="protein sequence ID" value="RAQ96207.1"/>
    <property type="molecule type" value="Genomic_DNA"/>
</dbReference>